<evidence type="ECO:0000259" key="2">
    <source>
        <dbReference type="PROSITE" id="PS50173"/>
    </source>
</evidence>
<dbReference type="InterPro" id="IPR001126">
    <property type="entry name" value="UmuC"/>
</dbReference>
<dbReference type="AlphaFoldDB" id="A0A1H2QUV7"/>
<protein>
    <submittedName>
        <fullName evidence="3">Protein ImuB</fullName>
    </submittedName>
</protein>
<proteinExistence type="predicted"/>
<dbReference type="Proteomes" id="UP000198816">
    <property type="component" value="Unassembled WGS sequence"/>
</dbReference>
<dbReference type="PANTHER" id="PTHR35369">
    <property type="entry name" value="BLR3025 PROTEIN-RELATED"/>
    <property type="match status" value="1"/>
</dbReference>
<organism evidence="3 4">
    <name type="scientific">Thiocapsa roseopersicina</name>
    <dbReference type="NCBI Taxonomy" id="1058"/>
    <lineage>
        <taxon>Bacteria</taxon>
        <taxon>Pseudomonadati</taxon>
        <taxon>Pseudomonadota</taxon>
        <taxon>Gammaproteobacteria</taxon>
        <taxon>Chromatiales</taxon>
        <taxon>Chromatiaceae</taxon>
        <taxon>Thiocapsa</taxon>
    </lineage>
</organism>
<dbReference type="Pfam" id="PF00817">
    <property type="entry name" value="IMS"/>
    <property type="match status" value="1"/>
</dbReference>
<dbReference type="Gene3D" id="3.40.1170.60">
    <property type="match status" value="1"/>
</dbReference>
<reference evidence="4" key="1">
    <citation type="submission" date="2016-10" db="EMBL/GenBank/DDBJ databases">
        <authorList>
            <person name="Varghese N."/>
            <person name="Submissions S."/>
        </authorList>
    </citation>
    <scope>NUCLEOTIDE SEQUENCE [LARGE SCALE GENOMIC DNA]</scope>
    <source>
        <strain evidence="4">DSM 217</strain>
    </source>
</reference>
<feature type="domain" description="UmuC" evidence="2">
    <location>
        <begin position="4"/>
        <end position="65"/>
    </location>
</feature>
<evidence type="ECO:0000256" key="1">
    <source>
        <dbReference type="ARBA" id="ARBA00022763"/>
    </source>
</evidence>
<dbReference type="GO" id="GO:0006281">
    <property type="term" value="P:DNA repair"/>
    <property type="evidence" value="ECO:0007669"/>
    <property type="project" value="InterPro"/>
</dbReference>
<accession>A0A1H2QUV7</accession>
<evidence type="ECO:0000313" key="4">
    <source>
        <dbReference type="Proteomes" id="UP000198816"/>
    </source>
</evidence>
<keyword evidence="1" id="KW-0227">DNA damage</keyword>
<dbReference type="STRING" id="1058.SAMN05421783_101410"/>
<dbReference type="InterPro" id="IPR050356">
    <property type="entry name" value="SulA_CellDiv_inhibitor"/>
</dbReference>
<gene>
    <name evidence="3" type="ORF">SAMN05421783_101410</name>
</gene>
<keyword evidence="4" id="KW-1185">Reference proteome</keyword>
<dbReference type="PROSITE" id="PS50173">
    <property type="entry name" value="UMUC"/>
    <property type="match status" value="1"/>
</dbReference>
<dbReference type="RefSeq" id="WP_093027583.1">
    <property type="nucleotide sequence ID" value="NZ_FNNZ01000001.1"/>
</dbReference>
<dbReference type="PANTHER" id="PTHR35369:SF2">
    <property type="entry name" value="BLR3025 PROTEIN"/>
    <property type="match status" value="1"/>
</dbReference>
<sequence length="494" mass="55529">MDRMACLDLPAFPLQLLLRQHPEWRGHPVAVVDRDQPRGIVLWVNASARAARILSGMSFAAALSLSGDLRAAPVPKAQIDRAVVAVSRRLREHSPHVEPSADEPGVFWLDASGLEPLYGSLDAWAAGIETGLSAMGLSAVVVVGFRRFATYALAKSGQGVRILRETAQEQGALQDVPLERLAIAPGTRDALAKLGVHSLGEFLRLPSEGIRRRYGKAAFDLHRMASGELNLPLQPEHPVEPVTARLILDRPETDVDRLMALIETRLSPLLDVLAGRGQVLEELRLLFRFERLGEHKERIRPAAPTLDARQILELIRLRLSAARLPDGVEELHLLTRAVSPEQRQLELLAARPRRDLEAANRALARVRAAFGEQSVVQARLSSGHLPENSFAWEPLSRLEPARPRTRLQRRLVRRLYRRPIPLPPRPCHEPDGWMLHGLEQGPVVRVWGPYVVAGGWWVRALHREYHFAETRKGELLWVFYDRVRRGWFVHGRVE</sequence>
<dbReference type="CDD" id="cd03468">
    <property type="entry name" value="PolY_like"/>
    <property type="match status" value="1"/>
</dbReference>
<name>A0A1H2QUV7_THIRO</name>
<dbReference type="InterPro" id="IPR043502">
    <property type="entry name" value="DNA/RNA_pol_sf"/>
</dbReference>
<dbReference type="SUPFAM" id="SSF56672">
    <property type="entry name" value="DNA/RNA polymerases"/>
    <property type="match status" value="1"/>
</dbReference>
<evidence type="ECO:0000313" key="3">
    <source>
        <dbReference type="EMBL" id="SDW10219.1"/>
    </source>
</evidence>
<dbReference type="EMBL" id="FNNZ01000001">
    <property type="protein sequence ID" value="SDW10219.1"/>
    <property type="molecule type" value="Genomic_DNA"/>
</dbReference>
<dbReference type="OrthoDB" id="5298951at2"/>